<protein>
    <submittedName>
        <fullName evidence="2">Uncharacterized protein</fullName>
    </submittedName>
</protein>
<proteinExistence type="predicted"/>
<gene>
    <name evidence="2" type="ORF">FDP22_06645</name>
</gene>
<accession>A0A5B8FH14</accession>
<dbReference type="RefSeq" id="WP_138577682.1">
    <property type="nucleotide sequence ID" value="NZ_CP040818.1"/>
</dbReference>
<dbReference type="Proteomes" id="UP000305888">
    <property type="component" value="Chromosome"/>
</dbReference>
<keyword evidence="1" id="KW-0812">Transmembrane</keyword>
<dbReference type="EMBL" id="CP040818">
    <property type="protein sequence ID" value="QDL91488.1"/>
    <property type="molecule type" value="Genomic_DNA"/>
</dbReference>
<reference evidence="2 3" key="1">
    <citation type="submission" date="2019-06" db="EMBL/GenBank/DDBJ databases">
        <title>Genome sequence of Rhodobacteraceae bacterium D4M1.</title>
        <authorList>
            <person name="Cao J."/>
        </authorList>
    </citation>
    <scope>NUCLEOTIDE SEQUENCE [LARGE SCALE GENOMIC DNA]</scope>
    <source>
        <strain evidence="2 3">D4M1</strain>
    </source>
</reference>
<dbReference type="OrthoDB" id="7775871at2"/>
<keyword evidence="1" id="KW-1133">Transmembrane helix</keyword>
<sequence length="115" mass="11831">MQTLLDTLAPVALELAGTLASALVAWLALVAKQRLGLDIEARHRAALDAAIMTGVRLALRRVGVAPPPAGAPPHAAQIDTAVDYVKRSVPDAVKRLRASEDVLRAKVAAALGGAG</sequence>
<feature type="transmembrane region" description="Helical" evidence="1">
    <location>
        <begin position="12"/>
        <end position="31"/>
    </location>
</feature>
<organism evidence="2 3">
    <name type="scientific">Paroceanicella profunda</name>
    <dbReference type="NCBI Taxonomy" id="2579971"/>
    <lineage>
        <taxon>Bacteria</taxon>
        <taxon>Pseudomonadati</taxon>
        <taxon>Pseudomonadota</taxon>
        <taxon>Alphaproteobacteria</taxon>
        <taxon>Rhodobacterales</taxon>
        <taxon>Paracoccaceae</taxon>
        <taxon>Paroceanicella</taxon>
    </lineage>
</organism>
<evidence type="ECO:0000313" key="2">
    <source>
        <dbReference type="EMBL" id="QDL91488.1"/>
    </source>
</evidence>
<evidence type="ECO:0000256" key="1">
    <source>
        <dbReference type="SAM" id="Phobius"/>
    </source>
</evidence>
<keyword evidence="3" id="KW-1185">Reference proteome</keyword>
<dbReference type="AlphaFoldDB" id="A0A5B8FH14"/>
<keyword evidence="1" id="KW-0472">Membrane</keyword>
<dbReference type="KEGG" id="ppru:FDP22_06645"/>
<name>A0A5B8FH14_9RHOB</name>
<evidence type="ECO:0000313" key="3">
    <source>
        <dbReference type="Proteomes" id="UP000305888"/>
    </source>
</evidence>